<dbReference type="GO" id="GO:0042773">
    <property type="term" value="P:ATP synthesis coupled electron transport"/>
    <property type="evidence" value="ECO:0007669"/>
    <property type="project" value="InterPro"/>
</dbReference>
<evidence type="ECO:0000256" key="2">
    <source>
        <dbReference type="ARBA" id="ARBA00004651"/>
    </source>
</evidence>
<feature type="transmembrane region" description="Helical" evidence="9">
    <location>
        <begin position="275"/>
        <end position="294"/>
    </location>
</feature>
<reference evidence="11 12" key="1">
    <citation type="journal article" date="2014" name="Int. J. Syst. Evol. Microbiol.">
        <title>Complete genome sequence of Corynebacterium casei LMG S-19264T (=DSM 44701T), isolated from a smear-ripened cheese.</title>
        <authorList>
            <consortium name="US DOE Joint Genome Institute (JGI-PGF)"/>
            <person name="Walter F."/>
            <person name="Albersmeier A."/>
            <person name="Kalinowski J."/>
            <person name="Ruckert C."/>
        </authorList>
    </citation>
    <scope>NUCLEOTIDE SEQUENCE [LARGE SCALE GENOMIC DNA]</scope>
    <source>
        <strain evidence="11 12">NBRC 111766</strain>
    </source>
</reference>
<dbReference type="RefSeq" id="WP_284324012.1">
    <property type="nucleotide sequence ID" value="NZ_BSPP01000004.1"/>
</dbReference>
<evidence type="ECO:0000256" key="6">
    <source>
        <dbReference type="ARBA" id="ARBA00022989"/>
    </source>
</evidence>
<feature type="transmembrane region" description="Helical" evidence="9">
    <location>
        <begin position="35"/>
        <end position="53"/>
    </location>
</feature>
<evidence type="ECO:0000256" key="9">
    <source>
        <dbReference type="SAM" id="Phobius"/>
    </source>
</evidence>
<evidence type="ECO:0000256" key="7">
    <source>
        <dbReference type="ARBA" id="ARBA00023136"/>
    </source>
</evidence>
<keyword evidence="4" id="KW-1003">Cell membrane</keyword>
<evidence type="ECO:0000259" key="10">
    <source>
        <dbReference type="Pfam" id="PF00361"/>
    </source>
</evidence>
<feature type="transmembrane region" description="Helical" evidence="9">
    <location>
        <begin position="104"/>
        <end position="122"/>
    </location>
</feature>
<feature type="transmembrane region" description="Helical" evidence="9">
    <location>
        <begin position="390"/>
        <end position="408"/>
    </location>
</feature>
<dbReference type="Pfam" id="PF00361">
    <property type="entry name" value="Proton_antipo_M"/>
    <property type="match status" value="1"/>
</dbReference>
<keyword evidence="12" id="KW-1185">Reference proteome</keyword>
<feature type="transmembrane region" description="Helical" evidence="9">
    <location>
        <begin position="158"/>
        <end position="181"/>
    </location>
</feature>
<organism evidence="11 12">
    <name type="scientific">Cypionkella aquatica</name>
    <dbReference type="NCBI Taxonomy" id="1756042"/>
    <lineage>
        <taxon>Bacteria</taxon>
        <taxon>Pseudomonadati</taxon>
        <taxon>Pseudomonadota</taxon>
        <taxon>Alphaproteobacteria</taxon>
        <taxon>Rhodobacterales</taxon>
        <taxon>Paracoccaceae</taxon>
        <taxon>Cypionkella</taxon>
    </lineage>
</organism>
<comment type="function">
    <text evidence="1">NDH-1 shuttles electrons from NADH, via FMN and iron-sulfur (Fe-S) centers, to quinones in the respiratory chain. The immediate electron acceptor for the enzyme in this species is believed to be ubiquinone. Couples the redox reaction to proton translocation (for every two electrons transferred, four hydrogen ions are translocated across the cytoplasmic membrane), and thus conserves the redox energy in a proton gradient.</text>
</comment>
<feature type="transmembrane region" description="Helical" evidence="9">
    <location>
        <begin position="301"/>
        <end position="320"/>
    </location>
</feature>
<dbReference type="PANTHER" id="PTHR42703">
    <property type="entry name" value="NADH DEHYDROGENASE"/>
    <property type="match status" value="1"/>
</dbReference>
<sequence length="474" mass="49609">MSQLLILPVVLPAVLAGVIILFAGKTLAVQRGISVLGTLALLALAITLIQAPTQAYFLGNWPAPFGIVLMLDGLSALMLLLTASLALIILIHTIRTGWDAKGRHFHALYLFQLMGLNGAFLTGDAFNLFVFFEVLLIASYGLMVHGGGQARIRVGVQYVAFNLLGSTLFLFALATIYSTTGTLNMADLALKLPQIPAEDSALIRVAAVLLMLVFAIKAALVPLQFWLPGTYANAPGPVAALFAVMTKVGAYALIRFGTLVFPTDLPATTTLLANLIYPAALATIAVGAFGTLASRNLPRQIAFAAIGSMGTLLLAVSAFTPPATSAALYYLIHSTLATAALFLISDLARTRRDGLTAALFMIAVIAMAGMPPLSGFVGKLLILDALRTDPLAWAAILLASLLTMIGFARAGSDLFWKSPDTEAPAQSQAAVLLCLTALIALTLAAGPVTTALDQTAQALHNPTAYIAANQLGGR</sequence>
<dbReference type="PRINTS" id="PR01437">
    <property type="entry name" value="NUOXDRDTASE4"/>
</dbReference>
<evidence type="ECO:0000256" key="1">
    <source>
        <dbReference type="ARBA" id="ARBA00002378"/>
    </source>
</evidence>
<dbReference type="GO" id="GO:0005886">
    <property type="term" value="C:plasma membrane"/>
    <property type="evidence" value="ECO:0007669"/>
    <property type="project" value="UniProtKB-SubCell"/>
</dbReference>
<comment type="similarity">
    <text evidence="3">Belongs to the CPA3 antiporters (TC 2.A.63) subunit D family.</text>
</comment>
<feature type="domain" description="NADH:quinone oxidoreductase/Mrp antiporter transmembrane" evidence="10">
    <location>
        <begin position="124"/>
        <end position="401"/>
    </location>
</feature>
<gene>
    <name evidence="11" type="primary">phaD</name>
    <name evidence="11" type="ORF">GCM10010873_07640</name>
</gene>
<proteinExistence type="inferred from homology"/>
<dbReference type="EMBL" id="BSPP01000004">
    <property type="protein sequence ID" value="GLS85790.1"/>
    <property type="molecule type" value="Genomic_DNA"/>
</dbReference>
<comment type="subcellular location">
    <subcellularLocation>
        <location evidence="2">Cell membrane</location>
        <topology evidence="2">Multi-pass membrane protein</topology>
    </subcellularLocation>
    <subcellularLocation>
        <location evidence="8">Membrane</location>
        <topology evidence="8">Multi-pass membrane protein</topology>
    </subcellularLocation>
</comment>
<keyword evidence="6 9" id="KW-1133">Transmembrane helix</keyword>
<feature type="transmembrane region" description="Helical" evidence="9">
    <location>
        <begin position="357"/>
        <end position="378"/>
    </location>
</feature>
<evidence type="ECO:0000256" key="5">
    <source>
        <dbReference type="ARBA" id="ARBA00022692"/>
    </source>
</evidence>
<feature type="transmembrane region" description="Helical" evidence="9">
    <location>
        <begin position="6"/>
        <end position="23"/>
    </location>
</feature>
<dbReference type="Proteomes" id="UP001157355">
    <property type="component" value="Unassembled WGS sequence"/>
</dbReference>
<evidence type="ECO:0000313" key="11">
    <source>
        <dbReference type="EMBL" id="GLS85790.1"/>
    </source>
</evidence>
<keyword evidence="7 9" id="KW-0472">Membrane</keyword>
<dbReference type="InterPro" id="IPR050586">
    <property type="entry name" value="CPA3_Na-H_Antiporter_D"/>
</dbReference>
<protein>
    <submittedName>
        <fullName evidence="11">Monovalent cation/H+ antiporter subunit D</fullName>
    </submittedName>
</protein>
<comment type="caution">
    <text evidence="11">The sequence shown here is derived from an EMBL/GenBank/DDBJ whole genome shotgun (WGS) entry which is preliminary data.</text>
</comment>
<feature type="transmembrane region" description="Helical" evidence="9">
    <location>
        <begin position="65"/>
        <end position="92"/>
    </location>
</feature>
<feature type="transmembrane region" description="Helical" evidence="9">
    <location>
        <begin position="201"/>
        <end position="227"/>
    </location>
</feature>
<keyword evidence="5 8" id="KW-0812">Transmembrane</keyword>
<feature type="transmembrane region" description="Helical" evidence="9">
    <location>
        <begin position="429"/>
        <end position="452"/>
    </location>
</feature>
<feature type="transmembrane region" description="Helical" evidence="9">
    <location>
        <begin position="326"/>
        <end position="345"/>
    </location>
</feature>
<evidence type="ECO:0000256" key="3">
    <source>
        <dbReference type="ARBA" id="ARBA00005346"/>
    </source>
</evidence>
<dbReference type="InterPro" id="IPR001750">
    <property type="entry name" value="ND/Mrp_TM"/>
</dbReference>
<accession>A0AA37X0H6</accession>
<evidence type="ECO:0000313" key="12">
    <source>
        <dbReference type="Proteomes" id="UP001157355"/>
    </source>
</evidence>
<dbReference type="PANTHER" id="PTHR42703:SF1">
    <property type="entry name" value="NA(+)_H(+) ANTIPORTER SUBUNIT D1"/>
    <property type="match status" value="1"/>
</dbReference>
<dbReference type="InterPro" id="IPR003918">
    <property type="entry name" value="NADH_UbQ_OxRdtase"/>
</dbReference>
<dbReference type="AlphaFoldDB" id="A0AA37X0H6"/>
<feature type="transmembrane region" description="Helical" evidence="9">
    <location>
        <begin position="128"/>
        <end position="146"/>
    </location>
</feature>
<evidence type="ECO:0000256" key="4">
    <source>
        <dbReference type="ARBA" id="ARBA00022475"/>
    </source>
</evidence>
<evidence type="ECO:0000256" key="8">
    <source>
        <dbReference type="RuleBase" id="RU000320"/>
    </source>
</evidence>
<name>A0AA37X0H6_9RHOB</name>
<feature type="transmembrane region" description="Helical" evidence="9">
    <location>
        <begin position="239"/>
        <end position="263"/>
    </location>
</feature>
<dbReference type="NCBIfam" id="NF009309">
    <property type="entry name" value="PRK12666.1"/>
    <property type="match status" value="1"/>
</dbReference>
<dbReference type="GO" id="GO:0008137">
    <property type="term" value="F:NADH dehydrogenase (ubiquinone) activity"/>
    <property type="evidence" value="ECO:0007669"/>
    <property type="project" value="InterPro"/>
</dbReference>